<dbReference type="Proteomes" id="UP000177697">
    <property type="component" value="Unassembled WGS sequence"/>
</dbReference>
<dbReference type="GO" id="GO:0003735">
    <property type="term" value="F:structural constituent of ribosome"/>
    <property type="evidence" value="ECO:0007669"/>
    <property type="project" value="InterPro"/>
</dbReference>
<dbReference type="Gene3D" id="3.90.1170.10">
    <property type="entry name" value="Ribosomal protein L10e/L16"/>
    <property type="match status" value="1"/>
</dbReference>
<dbReference type="InterPro" id="IPR047873">
    <property type="entry name" value="Ribosomal_uL16"/>
</dbReference>
<dbReference type="GO" id="GO:0019843">
    <property type="term" value="F:rRNA binding"/>
    <property type="evidence" value="ECO:0007669"/>
    <property type="project" value="UniProtKB-KW"/>
</dbReference>
<keyword evidence="5" id="KW-0820">tRNA-binding</keyword>
<organism evidence="6 7">
    <name type="scientific">Candidatus Zambryskibacteria bacterium RIFOXYC1_FULL_39_10</name>
    <dbReference type="NCBI Taxonomy" id="1802779"/>
    <lineage>
        <taxon>Bacteria</taxon>
        <taxon>Candidatus Zambryskiibacteriota</taxon>
    </lineage>
</organism>
<reference evidence="6 7" key="1">
    <citation type="journal article" date="2016" name="Nat. Commun.">
        <title>Thousands of microbial genomes shed light on interconnected biogeochemical processes in an aquifer system.</title>
        <authorList>
            <person name="Anantharaman K."/>
            <person name="Brown C.T."/>
            <person name="Hug L.A."/>
            <person name="Sharon I."/>
            <person name="Castelle C.J."/>
            <person name="Probst A.J."/>
            <person name="Thomas B.C."/>
            <person name="Singh A."/>
            <person name="Wilkins M.J."/>
            <person name="Karaoz U."/>
            <person name="Brodie E.L."/>
            <person name="Williams K.H."/>
            <person name="Hubbard S.S."/>
            <person name="Banfield J.F."/>
        </authorList>
    </citation>
    <scope>NUCLEOTIDE SEQUENCE [LARGE SCALE GENOMIC DNA]</scope>
</reference>
<keyword evidence="2 4" id="KW-0689">Ribosomal protein</keyword>
<dbReference type="PANTHER" id="PTHR12220:SF13">
    <property type="entry name" value="LARGE RIBOSOMAL SUBUNIT PROTEIN UL16M"/>
    <property type="match status" value="1"/>
</dbReference>
<dbReference type="PROSITE" id="PS00586">
    <property type="entry name" value="RIBOSOMAL_L16_1"/>
    <property type="match status" value="1"/>
</dbReference>
<dbReference type="InterPro" id="IPR016180">
    <property type="entry name" value="Ribosomal_uL16_dom"/>
</dbReference>
<evidence type="ECO:0000256" key="4">
    <source>
        <dbReference type="RuleBase" id="RU004413"/>
    </source>
</evidence>
<dbReference type="GO" id="GO:0006412">
    <property type="term" value="P:translation"/>
    <property type="evidence" value="ECO:0007669"/>
    <property type="project" value="InterPro"/>
</dbReference>
<dbReference type="Pfam" id="PF00252">
    <property type="entry name" value="Ribosomal_L16"/>
    <property type="match status" value="1"/>
</dbReference>
<gene>
    <name evidence="6" type="ORF">A2431_01595</name>
</gene>
<dbReference type="EMBL" id="MHWW01000002">
    <property type="protein sequence ID" value="OHB16372.1"/>
    <property type="molecule type" value="Genomic_DNA"/>
</dbReference>
<dbReference type="PRINTS" id="PR00060">
    <property type="entry name" value="RIBOSOMALL16"/>
</dbReference>
<protein>
    <recommendedName>
        <fullName evidence="5">50S ribosomal protein L16</fullName>
    </recommendedName>
</protein>
<evidence type="ECO:0000256" key="2">
    <source>
        <dbReference type="ARBA" id="ARBA00022980"/>
    </source>
</evidence>
<comment type="function">
    <text evidence="5">Binds 23S rRNA and is also seen to make contacts with the A and possibly P site tRNAs.</text>
</comment>
<evidence type="ECO:0000256" key="1">
    <source>
        <dbReference type="ARBA" id="ARBA00008931"/>
    </source>
</evidence>
<sequence>MLFPKKVKYRKWQTLRENPKKIGPATRGIKVSFGSHGMKAMAPGRITSNQIEAARKAITRSLGKTGRVWIRIFPDMPFTKKPAEVKMGKGKGDIEGYCARVSVGQIMFEVDGALAPVAVESLRKGGTKMPVKVKIVARI</sequence>
<dbReference type="InterPro" id="IPR000114">
    <property type="entry name" value="Ribosomal_uL16_bact-type"/>
</dbReference>
<evidence type="ECO:0000256" key="5">
    <source>
        <dbReference type="RuleBase" id="RU004414"/>
    </source>
</evidence>
<dbReference type="CDD" id="cd01433">
    <property type="entry name" value="Ribosomal_L16_L10e"/>
    <property type="match status" value="1"/>
</dbReference>
<dbReference type="AlphaFoldDB" id="A0A1G2V422"/>
<keyword evidence="5" id="KW-0699">rRNA-binding</keyword>
<comment type="similarity">
    <text evidence="1 4">Belongs to the universal ribosomal protein uL16 family.</text>
</comment>
<proteinExistence type="inferred from homology"/>
<evidence type="ECO:0000313" key="7">
    <source>
        <dbReference type="Proteomes" id="UP000177697"/>
    </source>
</evidence>
<dbReference type="GO" id="GO:0000049">
    <property type="term" value="F:tRNA binding"/>
    <property type="evidence" value="ECO:0007669"/>
    <property type="project" value="UniProtKB-KW"/>
</dbReference>
<dbReference type="SUPFAM" id="SSF54686">
    <property type="entry name" value="Ribosomal protein L16p/L10e"/>
    <property type="match status" value="1"/>
</dbReference>
<evidence type="ECO:0000256" key="3">
    <source>
        <dbReference type="ARBA" id="ARBA00023274"/>
    </source>
</evidence>
<comment type="caution">
    <text evidence="6">The sequence shown here is derived from an EMBL/GenBank/DDBJ whole genome shotgun (WGS) entry which is preliminary data.</text>
</comment>
<keyword evidence="3 4" id="KW-0687">Ribonucleoprotein</keyword>
<comment type="subunit">
    <text evidence="5">Part of the 50S ribosomal subunit.</text>
</comment>
<accession>A0A1G2V422</accession>
<dbReference type="GO" id="GO:0022625">
    <property type="term" value="C:cytosolic large ribosomal subunit"/>
    <property type="evidence" value="ECO:0007669"/>
    <property type="project" value="TreeGrafter"/>
</dbReference>
<dbReference type="NCBIfam" id="TIGR01164">
    <property type="entry name" value="rplP_bact"/>
    <property type="match status" value="1"/>
</dbReference>
<dbReference type="InterPro" id="IPR020798">
    <property type="entry name" value="Ribosomal_uL16_CS"/>
</dbReference>
<dbReference type="PANTHER" id="PTHR12220">
    <property type="entry name" value="50S/60S RIBOSOMAL PROTEIN L16"/>
    <property type="match status" value="1"/>
</dbReference>
<name>A0A1G2V422_9BACT</name>
<dbReference type="InterPro" id="IPR036920">
    <property type="entry name" value="Ribosomal_uL16_sf"/>
</dbReference>
<keyword evidence="5" id="KW-0694">RNA-binding</keyword>
<evidence type="ECO:0000313" key="6">
    <source>
        <dbReference type="EMBL" id="OHB16372.1"/>
    </source>
</evidence>